<evidence type="ECO:0000313" key="12">
    <source>
        <dbReference type="EMBL" id="WPD19080.1"/>
    </source>
</evidence>
<keyword evidence="2 8" id="KW-0436">Ligase</keyword>
<organism evidence="12 13">
    <name type="scientific">Thermaerobacter composti</name>
    <dbReference type="NCBI Taxonomy" id="554949"/>
    <lineage>
        <taxon>Bacteria</taxon>
        <taxon>Bacillati</taxon>
        <taxon>Bacillota</taxon>
        <taxon>Clostridia</taxon>
        <taxon>Eubacteriales</taxon>
        <taxon>Clostridiales Family XVII. Incertae Sedis</taxon>
        <taxon>Thermaerobacter</taxon>
    </lineage>
</organism>
<evidence type="ECO:0000256" key="6">
    <source>
        <dbReference type="ARBA" id="ARBA00023146"/>
    </source>
</evidence>
<evidence type="ECO:0000256" key="7">
    <source>
        <dbReference type="ARBA" id="ARBA00049339"/>
    </source>
</evidence>
<dbReference type="EC" id="6.1.1.19" evidence="8"/>
<dbReference type="CDD" id="cd00671">
    <property type="entry name" value="ArgRS_core"/>
    <property type="match status" value="1"/>
</dbReference>
<dbReference type="Proteomes" id="UP001304683">
    <property type="component" value="Chromosome"/>
</dbReference>
<keyword evidence="6 8" id="KW-0030">Aminoacyl-tRNA synthetase</keyword>
<dbReference type="InterPro" id="IPR035684">
    <property type="entry name" value="ArgRS_core"/>
</dbReference>
<dbReference type="RefSeq" id="WP_318750716.1">
    <property type="nucleotide sequence ID" value="NZ_CP132508.1"/>
</dbReference>
<dbReference type="InterPro" id="IPR036695">
    <property type="entry name" value="Arg-tRNA-synth_N_sf"/>
</dbReference>
<dbReference type="InterPro" id="IPR001278">
    <property type="entry name" value="Arg-tRNA-ligase"/>
</dbReference>
<evidence type="ECO:0000259" key="11">
    <source>
        <dbReference type="SMART" id="SM01016"/>
    </source>
</evidence>
<dbReference type="SMART" id="SM00836">
    <property type="entry name" value="DALR_1"/>
    <property type="match status" value="1"/>
</dbReference>
<reference evidence="12 13" key="1">
    <citation type="submission" date="2023-08" db="EMBL/GenBank/DDBJ databases">
        <title>Genome sequence of Thermaerobacter compostii strain Ins1, a spore-forming filamentous bacterium isolated from a deep geothermal reservoir.</title>
        <authorList>
            <person name="Bregnard D."/>
            <person name="Gonzalez D."/>
            <person name="Junier P."/>
        </authorList>
    </citation>
    <scope>NUCLEOTIDE SEQUENCE [LARGE SCALE GENOMIC DNA]</scope>
    <source>
        <strain evidence="12 13">Ins1</strain>
    </source>
</reference>
<feature type="short sequence motif" description="'HIGH' region" evidence="8">
    <location>
        <begin position="142"/>
        <end position="152"/>
    </location>
</feature>
<dbReference type="PANTHER" id="PTHR11956:SF5">
    <property type="entry name" value="ARGININE--TRNA LIGASE, CYTOPLASMIC"/>
    <property type="match status" value="1"/>
</dbReference>
<dbReference type="Pfam" id="PF00750">
    <property type="entry name" value="tRNA-synt_1d"/>
    <property type="match status" value="1"/>
</dbReference>
<dbReference type="Gene3D" id="3.30.1360.70">
    <property type="entry name" value="Arginyl tRNA synthetase N-terminal domain"/>
    <property type="match status" value="1"/>
</dbReference>
<dbReference type="EMBL" id="CP132508">
    <property type="protein sequence ID" value="WPD19080.1"/>
    <property type="molecule type" value="Genomic_DNA"/>
</dbReference>
<comment type="subcellular location">
    <subcellularLocation>
        <location evidence="8">Cytoplasm</location>
    </subcellularLocation>
</comment>
<protein>
    <recommendedName>
        <fullName evidence="8">Arginine--tRNA ligase</fullName>
        <ecNumber evidence="8">6.1.1.19</ecNumber>
    </recommendedName>
    <alternativeName>
        <fullName evidence="8">Arginyl-tRNA synthetase</fullName>
        <shortName evidence="8">ArgRS</shortName>
    </alternativeName>
</protein>
<dbReference type="InterPro" id="IPR005148">
    <property type="entry name" value="Arg-tRNA-synth_N"/>
</dbReference>
<dbReference type="Pfam" id="PF03485">
    <property type="entry name" value="Arg_tRNA_synt_N"/>
    <property type="match status" value="1"/>
</dbReference>
<dbReference type="SMART" id="SM01016">
    <property type="entry name" value="Arg_tRNA_synt_N"/>
    <property type="match status" value="1"/>
</dbReference>
<keyword evidence="13" id="KW-1185">Reference proteome</keyword>
<comment type="subunit">
    <text evidence="8">Monomer.</text>
</comment>
<comment type="similarity">
    <text evidence="1 8 9">Belongs to the class-I aminoacyl-tRNA synthetase family.</text>
</comment>
<evidence type="ECO:0000256" key="1">
    <source>
        <dbReference type="ARBA" id="ARBA00005594"/>
    </source>
</evidence>
<dbReference type="Gene3D" id="3.40.50.620">
    <property type="entry name" value="HUPs"/>
    <property type="match status" value="1"/>
</dbReference>
<dbReference type="PANTHER" id="PTHR11956">
    <property type="entry name" value="ARGINYL-TRNA SYNTHETASE"/>
    <property type="match status" value="1"/>
</dbReference>
<keyword evidence="5 8" id="KW-0648">Protein biosynthesis</keyword>
<dbReference type="SUPFAM" id="SSF55190">
    <property type="entry name" value="Arginyl-tRNA synthetase (ArgRS), N-terminal 'additional' domain"/>
    <property type="match status" value="1"/>
</dbReference>
<evidence type="ECO:0000259" key="10">
    <source>
        <dbReference type="SMART" id="SM00836"/>
    </source>
</evidence>
<dbReference type="SUPFAM" id="SSF47323">
    <property type="entry name" value="Anticodon-binding domain of a subclass of class I aminoacyl-tRNA synthetases"/>
    <property type="match status" value="1"/>
</dbReference>
<keyword evidence="8" id="KW-0963">Cytoplasm</keyword>
<evidence type="ECO:0000256" key="4">
    <source>
        <dbReference type="ARBA" id="ARBA00022840"/>
    </source>
</evidence>
<dbReference type="InterPro" id="IPR008909">
    <property type="entry name" value="DALR_anticod-bd"/>
</dbReference>
<gene>
    <name evidence="8 12" type="primary">argS</name>
    <name evidence="12" type="ORF">Q5761_12180</name>
</gene>
<evidence type="ECO:0000256" key="9">
    <source>
        <dbReference type="RuleBase" id="RU363038"/>
    </source>
</evidence>
<dbReference type="CDD" id="cd07956">
    <property type="entry name" value="Anticodon_Ia_Arg"/>
    <property type="match status" value="1"/>
</dbReference>
<keyword evidence="4 8" id="KW-0067">ATP-binding</keyword>
<keyword evidence="3 8" id="KW-0547">Nucleotide-binding</keyword>
<dbReference type="InterPro" id="IPR009080">
    <property type="entry name" value="tRNAsynth_Ia_anticodon-bd"/>
</dbReference>
<dbReference type="HAMAP" id="MF_00123">
    <property type="entry name" value="Arg_tRNA_synth"/>
    <property type="match status" value="1"/>
</dbReference>
<evidence type="ECO:0000313" key="13">
    <source>
        <dbReference type="Proteomes" id="UP001304683"/>
    </source>
</evidence>
<evidence type="ECO:0000256" key="3">
    <source>
        <dbReference type="ARBA" id="ARBA00022741"/>
    </source>
</evidence>
<dbReference type="PRINTS" id="PR01038">
    <property type="entry name" value="TRNASYNTHARG"/>
</dbReference>
<feature type="domain" description="DALR anticodon binding" evidence="10">
    <location>
        <begin position="447"/>
        <end position="566"/>
    </location>
</feature>
<dbReference type="Gene3D" id="1.10.730.10">
    <property type="entry name" value="Isoleucyl-tRNA Synthetase, Domain 1"/>
    <property type="match status" value="1"/>
</dbReference>
<evidence type="ECO:0000256" key="8">
    <source>
        <dbReference type="HAMAP-Rule" id="MF_00123"/>
    </source>
</evidence>
<dbReference type="GO" id="GO:0004814">
    <property type="term" value="F:arginine-tRNA ligase activity"/>
    <property type="evidence" value="ECO:0007669"/>
    <property type="project" value="UniProtKB-EC"/>
</dbReference>
<feature type="domain" description="Arginyl tRNA synthetase N-terminal" evidence="11">
    <location>
        <begin position="11"/>
        <end position="105"/>
    </location>
</feature>
<dbReference type="SUPFAM" id="SSF52374">
    <property type="entry name" value="Nucleotidylyl transferase"/>
    <property type="match status" value="1"/>
</dbReference>
<proteinExistence type="inferred from homology"/>
<dbReference type="InterPro" id="IPR014729">
    <property type="entry name" value="Rossmann-like_a/b/a_fold"/>
</dbReference>
<name>A0ABZ0QNK8_9FIRM</name>
<evidence type="ECO:0000256" key="2">
    <source>
        <dbReference type="ARBA" id="ARBA00022598"/>
    </source>
</evidence>
<dbReference type="Pfam" id="PF05746">
    <property type="entry name" value="DALR_1"/>
    <property type="match status" value="1"/>
</dbReference>
<comment type="catalytic activity">
    <reaction evidence="7 8">
        <text>tRNA(Arg) + L-arginine + ATP = L-arginyl-tRNA(Arg) + AMP + diphosphate</text>
        <dbReference type="Rhea" id="RHEA:20301"/>
        <dbReference type="Rhea" id="RHEA-COMP:9658"/>
        <dbReference type="Rhea" id="RHEA-COMP:9673"/>
        <dbReference type="ChEBI" id="CHEBI:30616"/>
        <dbReference type="ChEBI" id="CHEBI:32682"/>
        <dbReference type="ChEBI" id="CHEBI:33019"/>
        <dbReference type="ChEBI" id="CHEBI:78442"/>
        <dbReference type="ChEBI" id="CHEBI:78513"/>
        <dbReference type="ChEBI" id="CHEBI:456215"/>
        <dbReference type="EC" id="6.1.1.19"/>
    </reaction>
</comment>
<dbReference type="NCBIfam" id="TIGR00456">
    <property type="entry name" value="argS"/>
    <property type="match status" value="1"/>
</dbReference>
<evidence type="ECO:0000256" key="5">
    <source>
        <dbReference type="ARBA" id="ARBA00022917"/>
    </source>
</evidence>
<accession>A0ABZ0QNK8</accession>
<sequence>MAVDPVASARQQVRQALEAAAAAAVAAGELPQEVAPGSPSWRGVQVEVPRDPRHGDFASNAALVLASRAGRPPREVAEVVRRHLPGGAWLREVAVAGPGFLNFRLAEDWWREGLRAILQAGDAFGTTGVGGGQRVQVEFVSANPTGPLGVVNARAAALGDALARVLEAAGYRVEREFYLNDAGNQIRKLAQSVEARMRQELGQDAAIPEGGYPGEYVIDIARDLLAAEGPGLLDRPEEERWARMARFAVEAIVAQMRVQLARFGVEFDVWYPETRVRAEGYPERVLERLRQRDMVYERDGAVWLRSTAVGDDKDRVLVRRDGEYTYTLVDIAYHLTKWERGFDRAIDIWGQDHHGHVVPMQAALRALGLPDGWFEVLLTQMVHLVRGGQAVRMSKRRGELVTMAEFLDEVDVDAARYFFLMRSPDTHLDFDLDLANLRSNENPVYYVQYAHARACGILRQAAAEAGLRPDPATDLSPLGDPSERDLARRLLDLPGEVAQAATAREPHRLTYYLKDVATLFHQFYTRCRVLGEEEPVARARLVLVDATRRVLARTLGLLGVSAPERM</sequence>